<evidence type="ECO:0000313" key="2">
    <source>
        <dbReference type="Proteomes" id="UP001271249"/>
    </source>
</evidence>
<dbReference type="EMBL" id="JAVIJC010000014">
    <property type="protein sequence ID" value="MDX8492893.1"/>
    <property type="molecule type" value="Genomic_DNA"/>
</dbReference>
<name>A0ABU4Z2S0_9HYPH</name>
<dbReference type="RefSeq" id="WP_320226875.1">
    <property type="nucleotide sequence ID" value="NZ_JAVIJC010000014.1"/>
</dbReference>
<sequence length="67" mass="7797">MSWTVFRNVMIYSEKERRHVPVRVDMEFDLEAIARELGRKALRNKSGKSKLAIGIKAEARIQKNARP</sequence>
<keyword evidence="2" id="KW-1185">Reference proteome</keyword>
<evidence type="ECO:0000313" key="1">
    <source>
        <dbReference type="EMBL" id="MDX8492893.1"/>
    </source>
</evidence>
<accession>A0ABU4Z2S0</accession>
<proteinExistence type="predicted"/>
<gene>
    <name evidence="1" type="ORF">RFN29_15045</name>
</gene>
<comment type="caution">
    <text evidence="1">The sequence shown here is derived from an EMBL/GenBank/DDBJ whole genome shotgun (WGS) entry which is preliminary data.</text>
</comment>
<organism evidence="1 2">
    <name type="scientific">Mesorhizobium captivum</name>
    <dbReference type="NCBI Taxonomy" id="3072319"/>
    <lineage>
        <taxon>Bacteria</taxon>
        <taxon>Pseudomonadati</taxon>
        <taxon>Pseudomonadota</taxon>
        <taxon>Alphaproteobacteria</taxon>
        <taxon>Hyphomicrobiales</taxon>
        <taxon>Phyllobacteriaceae</taxon>
        <taxon>Mesorhizobium</taxon>
    </lineage>
</organism>
<dbReference type="Proteomes" id="UP001271249">
    <property type="component" value="Unassembled WGS sequence"/>
</dbReference>
<reference evidence="1 2" key="1">
    <citation type="submission" date="2023-08" db="EMBL/GenBank/DDBJ databases">
        <title>Implementing the SeqCode for naming new Mesorhizobium species isolated from Vachellia karroo root nodules.</title>
        <authorList>
            <person name="Van Lill M."/>
        </authorList>
    </citation>
    <scope>NUCLEOTIDE SEQUENCE [LARGE SCALE GENOMIC DNA]</scope>
    <source>
        <strain evidence="1 2">VK22B</strain>
    </source>
</reference>
<protein>
    <submittedName>
        <fullName evidence="1">Uncharacterized protein</fullName>
    </submittedName>
</protein>